<evidence type="ECO:0000313" key="11">
    <source>
        <dbReference type="Proteomes" id="UP000094565"/>
    </source>
</evidence>
<keyword evidence="4 7" id="KW-0653">Protein transport</keyword>
<dbReference type="GO" id="GO:0006886">
    <property type="term" value="P:intracellular protein transport"/>
    <property type="evidence" value="ECO:0007669"/>
    <property type="project" value="UniProtKB-UniRule"/>
</dbReference>
<gene>
    <name evidence="10" type="primary">APL3</name>
    <name evidence="10" type="ORF">ATY40_BA7502679</name>
</gene>
<dbReference type="Gene3D" id="3.30.310.10">
    <property type="entry name" value="TATA-Binding Protein"/>
    <property type="match status" value="1"/>
</dbReference>
<dbReference type="SUPFAM" id="SSF55711">
    <property type="entry name" value="Subdomain of clathrin and coatomer appendage domain"/>
    <property type="match status" value="1"/>
</dbReference>
<feature type="binding site" evidence="8">
    <location>
        <position position="47"/>
    </location>
    <ligand>
        <name>a 1,2-diacyl-sn-glycero-3-phospho-(1D-myo-inositol-3,4,5-trisphosphate)</name>
        <dbReference type="ChEBI" id="CHEBI:57836"/>
    </ligand>
</feature>
<reference evidence="10 11" key="1">
    <citation type="submission" date="2016-02" db="EMBL/GenBank/DDBJ databases">
        <title>Comparative genomic and transcriptomic foundation for Pichia pastoris.</title>
        <authorList>
            <person name="Love K.R."/>
            <person name="Shah K.A."/>
            <person name="Whittaker C.A."/>
            <person name="Wu J."/>
            <person name="Bartlett M.C."/>
            <person name="Ma D."/>
            <person name="Leeson R.L."/>
            <person name="Priest M."/>
            <person name="Young S.K."/>
            <person name="Love J.C."/>
        </authorList>
    </citation>
    <scope>NUCLEOTIDE SEQUENCE [LARGE SCALE GENOMIC DNA]</scope>
    <source>
        <strain evidence="10 11">ATCC 28485</strain>
    </source>
</reference>
<dbReference type="InterPro" id="IPR016024">
    <property type="entry name" value="ARM-type_fold"/>
</dbReference>
<evidence type="ECO:0000256" key="4">
    <source>
        <dbReference type="ARBA" id="ARBA00022927"/>
    </source>
</evidence>
<evidence type="ECO:0000256" key="7">
    <source>
        <dbReference type="PIRNR" id="PIRNR037091"/>
    </source>
</evidence>
<comment type="subcellular location">
    <subcellularLocation>
        <location evidence="1">Membrane</location>
        <location evidence="1">Coated pit</location>
        <topology evidence="1">Peripheral membrane protein</topology>
        <orientation evidence="1">Cytoplasmic side</orientation>
    </subcellularLocation>
</comment>
<dbReference type="GO" id="GO:0072583">
    <property type="term" value="P:clathrin-dependent endocytosis"/>
    <property type="evidence" value="ECO:0007669"/>
    <property type="project" value="InterPro"/>
</dbReference>
<dbReference type="PIRSF" id="PIRSF037091">
    <property type="entry name" value="AP2_complex_alpha"/>
    <property type="match status" value="1"/>
</dbReference>
<dbReference type="InterPro" id="IPR017104">
    <property type="entry name" value="AP2_complex_asu"/>
</dbReference>
<dbReference type="Proteomes" id="UP000094565">
    <property type="component" value="Chromosome 2"/>
</dbReference>
<evidence type="ECO:0000256" key="2">
    <source>
        <dbReference type="ARBA" id="ARBA00022448"/>
    </source>
</evidence>
<dbReference type="InterPro" id="IPR011989">
    <property type="entry name" value="ARM-like"/>
</dbReference>
<comment type="function">
    <text evidence="7">Adaptins are components of the adaptor complexes which link clathrin to receptors in coated vesicles. Clathrin-associated protein complexes are believed to interact with the cytoplasmic tails of membrane proteins, leading to their selection and concentration.</text>
</comment>
<keyword evidence="5 7" id="KW-0472">Membrane</keyword>
<dbReference type="Pfam" id="PF02296">
    <property type="entry name" value="Alpha_adaptin_C"/>
    <property type="match status" value="1"/>
</dbReference>
<dbReference type="InterPro" id="IPR003164">
    <property type="entry name" value="Clathrin_a-adaptin_app_sub_C"/>
</dbReference>
<dbReference type="SUPFAM" id="SSF49348">
    <property type="entry name" value="Clathrin adaptor appendage domain"/>
    <property type="match status" value="1"/>
</dbReference>
<dbReference type="Pfam" id="PF01602">
    <property type="entry name" value="Adaptin_N"/>
    <property type="match status" value="1"/>
</dbReference>
<dbReference type="Gene3D" id="2.60.40.1230">
    <property type="match status" value="1"/>
</dbReference>
<evidence type="ECO:0000256" key="1">
    <source>
        <dbReference type="ARBA" id="ARBA00004277"/>
    </source>
</evidence>
<sequence length="894" mass="102143">MAPQMKGLMQFISDVRSSKNAAEENTQIHSELINIQNHFKDKNLSSYQKQKYACKLIYICLNSQKKDNVVNLDFGLPHCCSMIESDSLSERNIGYLALQLIYASQLGNLSGFNLFSHLERNLDSHQENKVALALHFLAGVYHDELFTPNELAKIIELLLQLIRASNSSILIKKKSSLALLKILKDSSESVKVHERFIPRILSLLDTDNIGLMISLCSLVQQISKHRPMACIPSMPILTQKLDNLIEQKNIEADYLYNGFPSPWLIVKIMRLLETLVSDNFEQIDQLQLEHLSRLVKDSIALVITLFDKSDKTSNPQFKNSILAVLFQSISLGSCLDSSLQSVSVVFDALGGLLRSSEVNTRYLVLDSMIKIIRNKPSSNIHIERETSKYIDQFFQFLYDRDTSVRKKSTEAIFLSTNSSNIVLIVKKLFDYLPRCDYTLRPDLILKISILLEKYSTDATWYVQQNLKLVFLSGNYLKDEVWERVVQITINNEDIQLTTARLVLDYLKQKEFPETMLKIAAVVFGDYHRYLVQVQSPLVQEKELLSLLYHKYFYCSVQTRAMLLTCFMKLFISYEDLRPKILDIIEKETYSIDSEIQQRSVEYLQLSKPHNHALLGILLQENPPFTLQSKLYSVPNIEKPPVPPPSRKRMLTSNWEEGYYRLINYNQGIFFENSLIKILFKCEKDRHILSCQLIFINQAPTDITGFTVSIDNEATKNFSVQNLSLPDTVIPLGKRSVHKFQVTVKKPFVTSPLIYISFMCGSSTSLTFKLPTCLLKCLHPQALSSLDQYSFRWNQIAGLQYGEYATDVKVKHRLSRESLLRILERIGVSLIDSFDPNIVLGAGILNTEASNYGVLLRLELDPSDALAFKLIIRCTGDNISHILVTTLADLFGHGV</sequence>
<keyword evidence="6 7" id="KW-0168">Coated pit</keyword>
<dbReference type="AlphaFoldDB" id="A0A1B2JBZ7"/>
<dbReference type="InterPro" id="IPR009028">
    <property type="entry name" value="Coatomer/calthrin_app_sub_C"/>
</dbReference>
<dbReference type="SMART" id="SM00809">
    <property type="entry name" value="Alpha_adaptinC2"/>
    <property type="match status" value="1"/>
</dbReference>
<dbReference type="InterPro" id="IPR013041">
    <property type="entry name" value="Clathrin_app_Ig-like_sf"/>
</dbReference>
<dbReference type="GO" id="GO:0030122">
    <property type="term" value="C:AP-2 adaptor complex"/>
    <property type="evidence" value="ECO:0007669"/>
    <property type="project" value="InterPro"/>
</dbReference>
<keyword evidence="2 7" id="KW-0813">Transport</keyword>
<keyword evidence="11" id="KW-1185">Reference proteome</keyword>
<feature type="domain" description="Clathrin adaptor alpha/beta/gamma-adaptin appendage Ig-like subdomain" evidence="9">
    <location>
        <begin position="659"/>
        <end position="770"/>
    </location>
</feature>
<feature type="binding site" evidence="8">
    <location>
        <begin position="51"/>
        <end position="55"/>
    </location>
    <ligand>
        <name>a 1,2-diacyl-sn-glycero-3-phospho-(1D-myo-inositol-3,4,5-trisphosphate)</name>
        <dbReference type="ChEBI" id="CHEBI:57836"/>
    </ligand>
</feature>
<evidence type="ECO:0000256" key="8">
    <source>
        <dbReference type="PIRSR" id="PIRSR037091-1"/>
    </source>
</evidence>
<evidence type="ECO:0000256" key="3">
    <source>
        <dbReference type="ARBA" id="ARBA00022583"/>
    </source>
</evidence>
<dbReference type="Gene3D" id="1.25.10.10">
    <property type="entry name" value="Leucine-rich Repeat Variant"/>
    <property type="match status" value="1"/>
</dbReference>
<protein>
    <recommendedName>
        <fullName evidence="7">AP-2 complex subunit alpha</fullName>
    </recommendedName>
</protein>
<organism evidence="10 11">
    <name type="scientific">Komagataella pastoris</name>
    <name type="common">Yeast</name>
    <name type="synonym">Pichia pastoris</name>
    <dbReference type="NCBI Taxonomy" id="4922"/>
    <lineage>
        <taxon>Eukaryota</taxon>
        <taxon>Fungi</taxon>
        <taxon>Dikarya</taxon>
        <taxon>Ascomycota</taxon>
        <taxon>Saccharomycotina</taxon>
        <taxon>Pichiomycetes</taxon>
        <taxon>Pichiales</taxon>
        <taxon>Pichiaceae</taxon>
        <taxon>Komagataella</taxon>
    </lineage>
</organism>
<dbReference type="InterPro" id="IPR002553">
    <property type="entry name" value="Clathrin/coatomer_adapt-like_N"/>
</dbReference>
<proteinExistence type="inferred from homology"/>
<dbReference type="InterPro" id="IPR050840">
    <property type="entry name" value="Adaptor_Complx_Large_Subunit"/>
</dbReference>
<evidence type="ECO:0000259" key="9">
    <source>
        <dbReference type="SMART" id="SM00809"/>
    </source>
</evidence>
<dbReference type="InterPro" id="IPR008152">
    <property type="entry name" value="Clathrin_a/b/g-adaptin_app_Ig"/>
</dbReference>
<dbReference type="GO" id="GO:0035615">
    <property type="term" value="F:clathrin adaptor activity"/>
    <property type="evidence" value="ECO:0007669"/>
    <property type="project" value="InterPro"/>
</dbReference>
<evidence type="ECO:0000256" key="5">
    <source>
        <dbReference type="ARBA" id="ARBA00023136"/>
    </source>
</evidence>
<keyword evidence="3 7" id="KW-0254">Endocytosis</keyword>
<dbReference type="OrthoDB" id="28053at2759"/>
<name>A0A1B2JBZ7_PICPA</name>
<accession>A0A1B2JBZ7</accession>
<evidence type="ECO:0000313" key="10">
    <source>
        <dbReference type="EMBL" id="ANZ75385.1"/>
    </source>
</evidence>
<dbReference type="SUPFAM" id="SSF48371">
    <property type="entry name" value="ARM repeat"/>
    <property type="match status" value="1"/>
</dbReference>
<dbReference type="EMBL" id="CP014585">
    <property type="protein sequence ID" value="ANZ75385.1"/>
    <property type="molecule type" value="Genomic_DNA"/>
</dbReference>
<dbReference type="PANTHER" id="PTHR22780">
    <property type="entry name" value="ADAPTIN, ALPHA/GAMMA/EPSILON"/>
    <property type="match status" value="1"/>
</dbReference>
<comment type="similarity">
    <text evidence="7">Belongs to the adaptor complexes large subunit family.</text>
</comment>
<evidence type="ECO:0000256" key="6">
    <source>
        <dbReference type="ARBA" id="ARBA00023176"/>
    </source>
</evidence>
<dbReference type="InterPro" id="IPR012295">
    <property type="entry name" value="TBP_dom_sf"/>
</dbReference>